<evidence type="ECO:0000313" key="3">
    <source>
        <dbReference type="EMBL" id="VUF10605.1"/>
    </source>
</evidence>
<dbReference type="EMBL" id="BPQI01000044">
    <property type="protein sequence ID" value="GJD55900.1"/>
    <property type="molecule type" value="Genomic_DNA"/>
</dbReference>
<keyword evidence="5" id="KW-1185">Reference proteome</keyword>
<organism evidence="3 4">
    <name type="scientific">Methylobacterium dankookense</name>
    <dbReference type="NCBI Taxonomy" id="560405"/>
    <lineage>
        <taxon>Bacteria</taxon>
        <taxon>Pseudomonadati</taxon>
        <taxon>Pseudomonadota</taxon>
        <taxon>Alphaproteobacteria</taxon>
        <taxon>Hyphomicrobiales</taxon>
        <taxon>Methylobacteriaceae</taxon>
        <taxon>Methylobacterium</taxon>
    </lineage>
</organism>
<evidence type="ECO:0000313" key="5">
    <source>
        <dbReference type="Proteomes" id="UP001055303"/>
    </source>
</evidence>
<reference evidence="3 4" key="1">
    <citation type="submission" date="2019-06" db="EMBL/GenBank/DDBJ databases">
        <authorList>
            <person name="Rodrigo-Torres L."/>
            <person name="Arahal R. D."/>
            <person name="Lucena T."/>
        </authorList>
    </citation>
    <scope>NUCLEOTIDE SEQUENCE [LARGE SCALE GENOMIC DNA]</scope>
    <source>
        <strain evidence="3 4">SW08-7</strain>
    </source>
</reference>
<reference evidence="2" key="3">
    <citation type="submission" date="2021-08" db="EMBL/GenBank/DDBJ databases">
        <authorList>
            <person name="Tani A."/>
            <person name="Ola A."/>
            <person name="Ogura Y."/>
            <person name="Katsura K."/>
            <person name="Hayashi T."/>
        </authorList>
    </citation>
    <scope>NUCLEOTIDE SEQUENCE</scope>
    <source>
        <strain evidence="2">DSM 22415</strain>
    </source>
</reference>
<reference evidence="2" key="2">
    <citation type="journal article" date="2021" name="Front. Microbiol.">
        <title>Comprehensive Comparative Genomics and Phenotyping of Methylobacterium Species.</title>
        <authorList>
            <person name="Alessa O."/>
            <person name="Ogura Y."/>
            <person name="Fujitani Y."/>
            <person name="Takami H."/>
            <person name="Hayashi T."/>
            <person name="Sahin N."/>
            <person name="Tani A."/>
        </authorList>
    </citation>
    <scope>NUCLEOTIDE SEQUENCE</scope>
    <source>
        <strain evidence="2">DSM 22415</strain>
    </source>
</reference>
<dbReference type="Proteomes" id="UP000401717">
    <property type="component" value="Unassembled WGS sequence"/>
</dbReference>
<sequence length="122" mass="14003">MDRLTRVAFRLLRALEWGERRRRRIRDRAILAESDLFDADWYRRTYPEVAASGWDPLDHFLTYGAAGRHSPGPSFDAPAYLAANPDIAADRANPLLHYIEHGRRERRPLAPRGPAPDATGRR</sequence>
<dbReference type="EMBL" id="CABFVH010000001">
    <property type="protein sequence ID" value="VUF10605.1"/>
    <property type="molecule type" value="Genomic_DNA"/>
</dbReference>
<evidence type="ECO:0000313" key="2">
    <source>
        <dbReference type="EMBL" id="GJD55900.1"/>
    </source>
</evidence>
<dbReference type="OrthoDB" id="9816424at2"/>
<dbReference type="RefSeq" id="WP_144759108.1">
    <property type="nucleotide sequence ID" value="NZ_BPQI01000044.1"/>
</dbReference>
<evidence type="ECO:0000256" key="1">
    <source>
        <dbReference type="SAM" id="MobiDB-lite"/>
    </source>
</evidence>
<name>A0A564FR19_9HYPH</name>
<feature type="region of interest" description="Disordered" evidence="1">
    <location>
        <begin position="100"/>
        <end position="122"/>
    </location>
</feature>
<protein>
    <submittedName>
        <fullName evidence="3">Uncharacterized protein</fullName>
    </submittedName>
</protein>
<proteinExistence type="predicted"/>
<dbReference type="AlphaFoldDB" id="A0A564FR19"/>
<dbReference type="Proteomes" id="UP001055303">
    <property type="component" value="Unassembled WGS sequence"/>
</dbReference>
<evidence type="ECO:0000313" key="4">
    <source>
        <dbReference type="Proteomes" id="UP000401717"/>
    </source>
</evidence>
<gene>
    <name evidence="2" type="ORF">IFDJLNFL_1791</name>
    <name evidence="3" type="ORF">MTDSW087_00273</name>
</gene>
<accession>A0A564FR19</accession>